<keyword evidence="2" id="KW-1133">Transmembrane helix</keyword>
<feature type="compositionally biased region" description="Basic residues" evidence="1">
    <location>
        <begin position="148"/>
        <end position="157"/>
    </location>
</feature>
<evidence type="ECO:0000313" key="4">
    <source>
        <dbReference type="Proteomes" id="UP000223968"/>
    </source>
</evidence>
<name>A0A2B7X835_9EURO</name>
<feature type="region of interest" description="Disordered" evidence="1">
    <location>
        <begin position="124"/>
        <end position="171"/>
    </location>
</feature>
<dbReference type="OrthoDB" id="4186817at2759"/>
<keyword evidence="2" id="KW-0472">Membrane</keyword>
<feature type="compositionally biased region" description="Polar residues" evidence="1">
    <location>
        <begin position="267"/>
        <end position="295"/>
    </location>
</feature>
<feature type="region of interest" description="Disordered" evidence="1">
    <location>
        <begin position="265"/>
        <end position="297"/>
    </location>
</feature>
<protein>
    <submittedName>
        <fullName evidence="3">Uncharacterized protein</fullName>
    </submittedName>
</protein>
<feature type="transmembrane region" description="Helical" evidence="2">
    <location>
        <begin position="6"/>
        <end position="25"/>
    </location>
</feature>
<dbReference type="EMBL" id="PDNB01000128">
    <property type="protein sequence ID" value="PGH05125.1"/>
    <property type="molecule type" value="Genomic_DNA"/>
</dbReference>
<feature type="compositionally biased region" description="Polar residues" evidence="1">
    <location>
        <begin position="135"/>
        <end position="147"/>
    </location>
</feature>
<reference evidence="3 4" key="1">
    <citation type="submission" date="2017-10" db="EMBL/GenBank/DDBJ databases">
        <title>Comparative genomics in systemic dimorphic fungi from Ajellomycetaceae.</title>
        <authorList>
            <person name="Munoz J.F."/>
            <person name="Mcewen J.G."/>
            <person name="Clay O.K."/>
            <person name="Cuomo C.A."/>
        </authorList>
    </citation>
    <scope>NUCLEOTIDE SEQUENCE [LARGE SCALE GENOMIC DNA]</scope>
    <source>
        <strain evidence="3 4">UAMH5409</strain>
    </source>
</reference>
<feature type="compositionally biased region" description="Polar residues" evidence="1">
    <location>
        <begin position="225"/>
        <end position="238"/>
    </location>
</feature>
<evidence type="ECO:0000256" key="2">
    <source>
        <dbReference type="SAM" id="Phobius"/>
    </source>
</evidence>
<evidence type="ECO:0000313" key="3">
    <source>
        <dbReference type="EMBL" id="PGH05125.1"/>
    </source>
</evidence>
<evidence type="ECO:0000256" key="1">
    <source>
        <dbReference type="SAM" id="MobiDB-lite"/>
    </source>
</evidence>
<sequence>MHQKLMGASVSLLVITFLFYFLHLLRSYWGDTFPIQNAATLNCLRNSLENTCPAITNQYYHDYTVDEEIWKTKRPAPQRPWTSNILDRKTFRTVTLSSVRRIETFLFSNSLLDPLIYPYGSWQSNHQQNRKQHPRPSSQISPIGRSTKNSRSRHPRLYNHANNDNNKNKQTIPSRLETSVHAFPLVDHPANGNPSPPGTEDIPPSTPICDEQHEQKGQRPLLHHSNGNSSAISQSKTSLGDLYPHKGNPLDLLYTLLAPLKEHIHPSSASENNSTKSAAPSISGSAGTTAMGTSSRDTDIRGSFLGMVIGVVVGVMWF</sequence>
<proteinExistence type="predicted"/>
<dbReference type="Proteomes" id="UP000223968">
    <property type="component" value="Unassembled WGS sequence"/>
</dbReference>
<comment type="caution">
    <text evidence="3">The sequence shown here is derived from an EMBL/GenBank/DDBJ whole genome shotgun (WGS) entry which is preliminary data.</text>
</comment>
<dbReference type="AlphaFoldDB" id="A0A2B7X835"/>
<keyword evidence="4" id="KW-1185">Reference proteome</keyword>
<feature type="region of interest" description="Disordered" evidence="1">
    <location>
        <begin position="185"/>
        <end position="240"/>
    </location>
</feature>
<organism evidence="3 4">
    <name type="scientific">Helicocarpus griseus UAMH5409</name>
    <dbReference type="NCBI Taxonomy" id="1447875"/>
    <lineage>
        <taxon>Eukaryota</taxon>
        <taxon>Fungi</taxon>
        <taxon>Dikarya</taxon>
        <taxon>Ascomycota</taxon>
        <taxon>Pezizomycotina</taxon>
        <taxon>Eurotiomycetes</taxon>
        <taxon>Eurotiomycetidae</taxon>
        <taxon>Onygenales</taxon>
        <taxon>Ajellomycetaceae</taxon>
        <taxon>Helicocarpus</taxon>
    </lineage>
</organism>
<gene>
    <name evidence="3" type="ORF">AJ79_06873</name>
</gene>
<accession>A0A2B7X835</accession>
<keyword evidence="2" id="KW-0812">Transmembrane</keyword>